<proteinExistence type="predicted"/>
<reference evidence="2 3" key="1">
    <citation type="submission" date="2019-07" db="EMBL/GenBank/DDBJ databases">
        <title>De Novo Assembly of kiwifruit Actinidia rufa.</title>
        <authorList>
            <person name="Sugita-Konishi S."/>
            <person name="Sato K."/>
            <person name="Mori E."/>
            <person name="Abe Y."/>
            <person name="Kisaki G."/>
            <person name="Hamano K."/>
            <person name="Suezawa K."/>
            <person name="Otani M."/>
            <person name="Fukuda T."/>
            <person name="Manabe T."/>
            <person name="Gomi K."/>
            <person name="Tabuchi M."/>
            <person name="Akimitsu K."/>
            <person name="Kataoka I."/>
        </authorList>
    </citation>
    <scope>NUCLEOTIDE SEQUENCE [LARGE SCALE GENOMIC DNA]</scope>
    <source>
        <strain evidence="3">cv. Fuchu</strain>
    </source>
</reference>
<keyword evidence="3" id="KW-1185">Reference proteome</keyword>
<evidence type="ECO:0000313" key="2">
    <source>
        <dbReference type="EMBL" id="GFY99210.1"/>
    </source>
</evidence>
<dbReference type="OrthoDB" id="696117at2759"/>
<dbReference type="Proteomes" id="UP000585474">
    <property type="component" value="Unassembled WGS sequence"/>
</dbReference>
<evidence type="ECO:0000256" key="1">
    <source>
        <dbReference type="SAM" id="MobiDB-lite"/>
    </source>
</evidence>
<feature type="region of interest" description="Disordered" evidence="1">
    <location>
        <begin position="54"/>
        <end position="144"/>
    </location>
</feature>
<comment type="caution">
    <text evidence="2">The sequence shown here is derived from an EMBL/GenBank/DDBJ whole genome shotgun (WGS) entry which is preliminary data.</text>
</comment>
<accession>A0A7J0FKK1</accession>
<name>A0A7J0FKK1_9ERIC</name>
<dbReference type="EMBL" id="BJWL01000013">
    <property type="protein sequence ID" value="GFY99210.1"/>
    <property type="molecule type" value="Genomic_DNA"/>
</dbReference>
<organism evidence="2 3">
    <name type="scientific">Actinidia rufa</name>
    <dbReference type="NCBI Taxonomy" id="165716"/>
    <lineage>
        <taxon>Eukaryota</taxon>
        <taxon>Viridiplantae</taxon>
        <taxon>Streptophyta</taxon>
        <taxon>Embryophyta</taxon>
        <taxon>Tracheophyta</taxon>
        <taxon>Spermatophyta</taxon>
        <taxon>Magnoliopsida</taxon>
        <taxon>eudicotyledons</taxon>
        <taxon>Gunneridae</taxon>
        <taxon>Pentapetalae</taxon>
        <taxon>asterids</taxon>
        <taxon>Ericales</taxon>
        <taxon>Actinidiaceae</taxon>
        <taxon>Actinidia</taxon>
    </lineage>
</organism>
<sequence length="144" mass="16094">MPKRLPQFSLSKAAKVLSSFVAAETGTCDAVSAYLRRASASFNELVQFHKDLKHSKSDRKLKSANSEGPVKYEKKSELEDSGGSYSARKKKKKSEDVEREGGGSVVAEEGNRKKRKNVEGNDDSEDRSSLKKKKKRRRIKGEED</sequence>
<feature type="compositionally biased region" description="Basic residues" evidence="1">
    <location>
        <begin position="130"/>
        <end position="144"/>
    </location>
</feature>
<protein>
    <submittedName>
        <fullName evidence="2">Uncharacterized protein</fullName>
    </submittedName>
</protein>
<dbReference type="PANTHER" id="PTHR48227">
    <property type="entry name" value="DNA TOPOISOMERASE 1-LIKE"/>
    <property type="match status" value="1"/>
</dbReference>
<dbReference type="AlphaFoldDB" id="A0A7J0FKK1"/>
<dbReference type="PANTHER" id="PTHR48227:SF1">
    <property type="entry name" value="DNA LIGASE 1-LIKE"/>
    <property type="match status" value="1"/>
</dbReference>
<gene>
    <name evidence="2" type="ORF">Acr_13g0006110</name>
</gene>
<evidence type="ECO:0000313" key="3">
    <source>
        <dbReference type="Proteomes" id="UP000585474"/>
    </source>
</evidence>